<comment type="caution">
    <text evidence="4">The sequence shown here is derived from an EMBL/GenBank/DDBJ whole genome shotgun (WGS) entry which is preliminary data.</text>
</comment>
<reference evidence="4 5" key="1">
    <citation type="submission" date="2012-09" db="EMBL/GenBank/DDBJ databases">
        <title>Genome Sequence of alkane-degrading Bacterium Alcanivorax venustensis ISO4.</title>
        <authorList>
            <person name="Lai Q."/>
            <person name="Shao Z."/>
        </authorList>
    </citation>
    <scope>NUCLEOTIDE SEQUENCE [LARGE SCALE GENOMIC DNA]</scope>
    <source>
        <strain evidence="4 5">ISO4</strain>
    </source>
</reference>
<proteinExistence type="predicted"/>
<evidence type="ECO:0000259" key="3">
    <source>
        <dbReference type="Pfam" id="PF13767"/>
    </source>
</evidence>
<protein>
    <recommendedName>
        <fullName evidence="3">DUF4168 domain-containing protein</fullName>
    </recommendedName>
</protein>
<organism evidence="4 5">
    <name type="scientific">Alloalcanivorax venustensis ISO4</name>
    <dbReference type="NCBI Taxonomy" id="1177184"/>
    <lineage>
        <taxon>Bacteria</taxon>
        <taxon>Pseudomonadati</taxon>
        <taxon>Pseudomonadota</taxon>
        <taxon>Gammaproteobacteria</taxon>
        <taxon>Oceanospirillales</taxon>
        <taxon>Alcanivoracaceae</taxon>
        <taxon>Alloalcanivorax</taxon>
    </lineage>
</organism>
<feature type="region of interest" description="Disordered" evidence="1">
    <location>
        <begin position="23"/>
        <end position="64"/>
    </location>
</feature>
<feature type="signal peptide" evidence="2">
    <location>
        <begin position="1"/>
        <end position="23"/>
    </location>
</feature>
<feature type="domain" description="DUF4168" evidence="3">
    <location>
        <begin position="64"/>
        <end position="140"/>
    </location>
</feature>
<feature type="chain" id="PRO_5045401170" description="DUF4168 domain-containing protein" evidence="2">
    <location>
        <begin position="24"/>
        <end position="144"/>
    </location>
</feature>
<feature type="compositionally biased region" description="Low complexity" evidence="1">
    <location>
        <begin position="23"/>
        <end position="55"/>
    </location>
</feature>
<dbReference type="Pfam" id="PF13767">
    <property type="entry name" value="DUF4168"/>
    <property type="match status" value="1"/>
</dbReference>
<dbReference type="EMBL" id="ARXR01000010">
    <property type="protein sequence ID" value="MBF5053000.1"/>
    <property type="molecule type" value="Genomic_DNA"/>
</dbReference>
<keyword evidence="2" id="KW-0732">Signal</keyword>
<evidence type="ECO:0000313" key="4">
    <source>
        <dbReference type="EMBL" id="MBF5053000.1"/>
    </source>
</evidence>
<dbReference type="InterPro" id="IPR025433">
    <property type="entry name" value="DUF4168"/>
</dbReference>
<evidence type="ECO:0000256" key="2">
    <source>
        <dbReference type="SAM" id="SignalP"/>
    </source>
</evidence>
<sequence>MKKPLMSLSALLLAAGVTGAAFAQQGAPQQQGQQGAAQQGQPPAQQAPQGQPNPALGDASDITDEEVQKFADAQAKVEEVKGQYQGEVQAASEDPEKAMEVQREAQQEMVKAVKDTGLDVRKYNQIAQLAQYDTDLRERIQEKM</sequence>
<evidence type="ECO:0000256" key="1">
    <source>
        <dbReference type="SAM" id="MobiDB-lite"/>
    </source>
</evidence>
<name>A0ABS0AFR6_9GAMM</name>
<evidence type="ECO:0000313" key="5">
    <source>
        <dbReference type="Proteomes" id="UP000644441"/>
    </source>
</evidence>
<gene>
    <name evidence="4" type="ORF">ISO4_01602</name>
</gene>
<keyword evidence="5" id="KW-1185">Reference proteome</keyword>
<dbReference type="Proteomes" id="UP000644441">
    <property type="component" value="Unassembled WGS sequence"/>
</dbReference>
<accession>A0ABS0AFR6</accession>
<dbReference type="RefSeq" id="WP_194855843.1">
    <property type="nucleotide sequence ID" value="NZ_ARXR01000010.1"/>
</dbReference>